<feature type="compositionally biased region" description="Polar residues" evidence="1">
    <location>
        <begin position="270"/>
        <end position="291"/>
    </location>
</feature>
<feature type="domain" description="Zinc-ribbon" evidence="2">
    <location>
        <begin position="332"/>
        <end position="354"/>
    </location>
</feature>
<sequence length="357" mass="41129">MEELLIKKQKYVQIPLEISKLEKSPQTVKKLSLHLCSNSNIQITDEWSSLEYIEIIGCRYLELSFAFKQPSQLKQIFFASTDYVDILDFSGSFPFFSKWRFESCRYVKFKGTFTGDNHLQSLEFNDSPNCEVFKNPTNLPYLNSIEYLDGCNFTKLDLNLLTAPKLHRLWFRNSNYVNIVSLGKIEEQLQSFKFENCAYPKLNLDFSRLARLTHENQPTELDSKVSADSPEEESSPFRKFKRQPRPKRTTTKRNIRNDPDMVLMRETLSSEDPTLSAQNFLNSPSSVLNDNNNDKENLPAYDPTQFMNSLKQLNDSPSKTSPTVPESPKFKFCPECGSQNPLGAGFCSSCGFKLQNR</sequence>
<gene>
    <name evidence="3" type="ORF">NEF87_003052</name>
</gene>
<dbReference type="EMBL" id="CP104013">
    <property type="protein sequence ID" value="UYP46767.1"/>
    <property type="molecule type" value="Genomic_DNA"/>
</dbReference>
<dbReference type="Gene3D" id="3.80.10.10">
    <property type="entry name" value="Ribonuclease Inhibitor"/>
    <property type="match status" value="1"/>
</dbReference>
<feature type="compositionally biased region" description="Basic residues" evidence="1">
    <location>
        <begin position="238"/>
        <end position="254"/>
    </location>
</feature>
<evidence type="ECO:0000256" key="1">
    <source>
        <dbReference type="SAM" id="MobiDB-lite"/>
    </source>
</evidence>
<proteinExistence type="predicted"/>
<dbReference type="SUPFAM" id="SSF52058">
    <property type="entry name" value="L domain-like"/>
    <property type="match status" value="1"/>
</dbReference>
<protein>
    <recommendedName>
        <fullName evidence="2">Zinc-ribbon domain-containing protein</fullName>
    </recommendedName>
</protein>
<reference evidence="3" key="1">
    <citation type="submission" date="2022-09" db="EMBL/GenBank/DDBJ databases">
        <title>Actin cytoskeleton and complex cell architecture in an #Asgard archaeon.</title>
        <authorList>
            <person name="Ponce Toledo R.I."/>
            <person name="Schleper C."/>
            <person name="Rodrigues Oliveira T."/>
            <person name="Wollweber F."/>
            <person name="Xu J."/>
            <person name="Rittmann S."/>
            <person name="Klingl A."/>
            <person name="Pilhofer M."/>
        </authorList>
    </citation>
    <scope>NUCLEOTIDE SEQUENCE</scope>
    <source>
        <strain evidence="3">B-35</strain>
    </source>
</reference>
<dbReference type="Proteomes" id="UP001208689">
    <property type="component" value="Chromosome"/>
</dbReference>
<dbReference type="InterPro" id="IPR032675">
    <property type="entry name" value="LRR_dom_sf"/>
</dbReference>
<evidence type="ECO:0000259" key="2">
    <source>
        <dbReference type="Pfam" id="PF13240"/>
    </source>
</evidence>
<dbReference type="Pfam" id="PF13240">
    <property type="entry name" value="Zn_Ribbon_1"/>
    <property type="match status" value="1"/>
</dbReference>
<evidence type="ECO:0000313" key="3">
    <source>
        <dbReference type="EMBL" id="UYP46767.1"/>
    </source>
</evidence>
<feature type="region of interest" description="Disordered" evidence="1">
    <location>
        <begin position="215"/>
        <end position="298"/>
    </location>
</feature>
<name>A0ABY6HV73_9ARCH</name>
<keyword evidence="4" id="KW-1185">Reference proteome</keyword>
<evidence type="ECO:0000313" key="4">
    <source>
        <dbReference type="Proteomes" id="UP001208689"/>
    </source>
</evidence>
<organism evidence="3 4">
    <name type="scientific">Candidatus Lokiarchaeum ossiferum</name>
    <dbReference type="NCBI Taxonomy" id="2951803"/>
    <lineage>
        <taxon>Archaea</taxon>
        <taxon>Promethearchaeati</taxon>
        <taxon>Promethearchaeota</taxon>
        <taxon>Promethearchaeia</taxon>
        <taxon>Promethearchaeales</taxon>
        <taxon>Promethearchaeaceae</taxon>
        <taxon>Candidatus Lokiarchaeum</taxon>
    </lineage>
</organism>
<accession>A0ABY6HV73</accession>
<dbReference type="InterPro" id="IPR026870">
    <property type="entry name" value="Zinc_ribbon_dom"/>
</dbReference>